<evidence type="ECO:0000313" key="2">
    <source>
        <dbReference type="EMBL" id="UOR05098.1"/>
    </source>
</evidence>
<dbReference type="SUPFAM" id="SSF52980">
    <property type="entry name" value="Restriction endonuclease-like"/>
    <property type="match status" value="1"/>
</dbReference>
<name>A0A8T9SSI4_9BACT</name>
<keyword evidence="2" id="KW-0540">Nuclease</keyword>
<feature type="domain" description="Restriction endonuclease type IV Mrr" evidence="1">
    <location>
        <begin position="168"/>
        <end position="274"/>
    </location>
</feature>
<keyword evidence="3" id="KW-1185">Reference proteome</keyword>
<dbReference type="GO" id="GO:0003677">
    <property type="term" value="F:DNA binding"/>
    <property type="evidence" value="ECO:0007669"/>
    <property type="project" value="InterPro"/>
</dbReference>
<dbReference type="RefSeq" id="WP_245093085.1">
    <property type="nucleotide sequence ID" value="NZ_CP095053.1"/>
</dbReference>
<protein>
    <submittedName>
        <fullName evidence="2">Restriction endonuclease</fullName>
    </submittedName>
</protein>
<evidence type="ECO:0000259" key="1">
    <source>
        <dbReference type="Pfam" id="PF04471"/>
    </source>
</evidence>
<evidence type="ECO:0000313" key="3">
    <source>
        <dbReference type="Proteomes" id="UP000829925"/>
    </source>
</evidence>
<sequence length="313" mass="36299">MVLSKEISDSIRNCILSIFYRRVDVLDFFQRTGCTRDDLREVINFESLGLTKNAIIERVFQRLQNRADGGIVPIRNITRELTEWTTFDLYYFGPNGMLDLSKAKSAIRHLKEIQIKHDGRLHEETKERKRKQEELKAKHTLADIQKKFILLHKGLDEHGREINLQKRGYLFEALLRDLFQFEELNLTEQFQLNTLGEQIDGSLKYDGEHYIIEAKWQDELVASNALYQFAYKVEGKMYGRGFFISLNGFSSDSVHALKHGKSLKSILIDGADLALVMEGIWSFSEMLDRKVKAAQTLGQIYIDPSSMKEKVRV</sequence>
<dbReference type="AlphaFoldDB" id="A0A8T9SSI4"/>
<dbReference type="InterPro" id="IPR007560">
    <property type="entry name" value="Restrct_endonuc_IV_Mrr"/>
</dbReference>
<gene>
    <name evidence="2" type="ORF">MUN82_19440</name>
</gene>
<dbReference type="GO" id="GO:0004519">
    <property type="term" value="F:endonuclease activity"/>
    <property type="evidence" value="ECO:0007669"/>
    <property type="project" value="UniProtKB-KW"/>
</dbReference>
<keyword evidence="2" id="KW-0378">Hydrolase</keyword>
<dbReference type="GO" id="GO:0009307">
    <property type="term" value="P:DNA restriction-modification system"/>
    <property type="evidence" value="ECO:0007669"/>
    <property type="project" value="InterPro"/>
</dbReference>
<reference evidence="2 3" key="1">
    <citation type="submission" date="2022-04" db="EMBL/GenBank/DDBJ databases">
        <title>Hymenobacter sp. isolated from the air.</title>
        <authorList>
            <person name="Won M."/>
            <person name="Lee C.-M."/>
            <person name="Woen H.-Y."/>
            <person name="Kwon S.-W."/>
        </authorList>
    </citation>
    <scope>NUCLEOTIDE SEQUENCE [LARGE SCALE GENOMIC DNA]</scope>
    <source>
        <strain evidence="3">5413 J-13</strain>
    </source>
</reference>
<keyword evidence="2" id="KW-0255">Endonuclease</keyword>
<dbReference type="KEGG" id="haei:MUN82_19440"/>
<dbReference type="InterPro" id="IPR011335">
    <property type="entry name" value="Restrct_endonuc-II-like"/>
</dbReference>
<organism evidence="2 3">
    <name type="scientific">Hymenobacter aerilatus</name>
    <dbReference type="NCBI Taxonomy" id="2932251"/>
    <lineage>
        <taxon>Bacteria</taxon>
        <taxon>Pseudomonadati</taxon>
        <taxon>Bacteroidota</taxon>
        <taxon>Cytophagia</taxon>
        <taxon>Cytophagales</taxon>
        <taxon>Hymenobacteraceae</taxon>
        <taxon>Hymenobacter</taxon>
    </lineage>
</organism>
<proteinExistence type="predicted"/>
<dbReference type="EMBL" id="CP095053">
    <property type="protein sequence ID" value="UOR05098.1"/>
    <property type="molecule type" value="Genomic_DNA"/>
</dbReference>
<dbReference type="Proteomes" id="UP000829925">
    <property type="component" value="Chromosome"/>
</dbReference>
<accession>A0A8T9SSI4</accession>
<dbReference type="Pfam" id="PF04471">
    <property type="entry name" value="Mrr_cat"/>
    <property type="match status" value="1"/>
</dbReference>